<keyword evidence="4" id="KW-0328">Glycosyltransferase</keyword>
<evidence type="ECO:0000259" key="8">
    <source>
        <dbReference type="Pfam" id="PF21269"/>
    </source>
</evidence>
<dbReference type="PANTHER" id="PTHR47779:SF1">
    <property type="entry name" value="SYNTHASE (CCG-9), PUTATIVE (AFU_ORTHOLOGUE AFUA_3G12100)-RELATED"/>
    <property type="match status" value="1"/>
</dbReference>
<dbReference type="GO" id="GO:0006006">
    <property type="term" value="P:glucose metabolic process"/>
    <property type="evidence" value="ECO:0007669"/>
    <property type="project" value="UniProtKB-KW"/>
</dbReference>
<proteinExistence type="inferred from homology"/>
<dbReference type="PATRIC" id="fig|93930.3.peg.923"/>
<dbReference type="Gene3D" id="3.40.50.2000">
    <property type="entry name" value="Glycogen Phosphorylase B"/>
    <property type="match status" value="2"/>
</dbReference>
<dbReference type="InterPro" id="IPR001296">
    <property type="entry name" value="Glyco_trans_1"/>
</dbReference>
<dbReference type="Pfam" id="PF00534">
    <property type="entry name" value="Glycos_transf_1"/>
    <property type="match status" value="1"/>
</dbReference>
<dbReference type="CDD" id="cd03792">
    <property type="entry name" value="GT4_trehalose_phosphorylase"/>
    <property type="match status" value="1"/>
</dbReference>
<comment type="subunit">
    <text evidence="2">Homodimer.</text>
</comment>
<keyword evidence="5 9" id="KW-0808">Transferase</keyword>
<dbReference type="PANTHER" id="PTHR47779">
    <property type="entry name" value="SYNTHASE (CCG-9), PUTATIVE (AFU_ORTHOLOGUE AFUA_3G12100)-RELATED"/>
    <property type="match status" value="1"/>
</dbReference>
<sequence>MDVVLRERNIEEYRTIIGNEVDEIKKLAEPLKGKKVLHVNATAYGGGVAEILHNLVPLMRSVGLDARWRVIEAPDEFFNVTKKFHNTLQGADIEISEEEWNLYEEVCGKNAELIQDEELFVIHDPQPAALRKFVNLNDRKWIWRCHIDLSTPNMKVWQRFSQYLEGYDRLVFHLEEYFPQGWEERSIAFPPSIDPLSEKNRDLDEDTIRKTLERLEIDPERPLITVVARFDPWKDLFSAIDVYRLVKKEIPEVQLAVVSAMATDDPEGWFFFEKVLRYAGTDEDIKFCTNLKGVGNKEVNAIQRATTVALHTATREGFGLVISEALYKRVPVVARPVGGVKIQVKHGENGYLAWEREDLAGYVVKLIKDEELRRKMGEKGRQTVVENFIITVHLKNYLKLFLDLLR</sequence>
<evidence type="ECO:0000256" key="6">
    <source>
        <dbReference type="ARBA" id="ARBA00023277"/>
    </source>
</evidence>
<evidence type="ECO:0000256" key="1">
    <source>
        <dbReference type="ARBA" id="ARBA00009481"/>
    </source>
</evidence>
<dbReference type="Proteomes" id="UP000058636">
    <property type="component" value="Unassembled WGS sequence"/>
</dbReference>
<reference evidence="9 10" key="1">
    <citation type="journal article" date="2015" name="MBio">
        <title>Genome-Resolved Metagenomic Analysis Reveals Roles for Candidate Phyla and Other Microbial Community Members in Biogeochemical Transformations in Oil Reservoirs.</title>
        <authorList>
            <person name="Hu P."/>
            <person name="Tom L."/>
            <person name="Singh A."/>
            <person name="Thomas B.C."/>
            <person name="Baker B.J."/>
            <person name="Piceno Y.M."/>
            <person name="Andersen G.L."/>
            <person name="Banfield J.F."/>
        </authorList>
    </citation>
    <scope>NUCLEOTIDE SEQUENCE [LARGE SCALE GENOMIC DNA]</scope>
    <source>
        <strain evidence="9">46_26</strain>
    </source>
</reference>
<organism evidence="9 10">
    <name type="scientific">Thermotoga petrophila</name>
    <dbReference type="NCBI Taxonomy" id="93929"/>
    <lineage>
        <taxon>Bacteria</taxon>
        <taxon>Thermotogati</taxon>
        <taxon>Thermotogota</taxon>
        <taxon>Thermotogae</taxon>
        <taxon>Thermotogales</taxon>
        <taxon>Thermotogaceae</taxon>
        <taxon>Thermotoga</taxon>
    </lineage>
</organism>
<feature type="domain" description="Glycosyl transferase family 1" evidence="7">
    <location>
        <begin position="212"/>
        <end position="382"/>
    </location>
</feature>
<dbReference type="SUPFAM" id="SSF53756">
    <property type="entry name" value="UDP-Glycosyltransferase/glycogen phosphorylase"/>
    <property type="match status" value="1"/>
</dbReference>
<keyword evidence="3" id="KW-0313">Glucose metabolism</keyword>
<evidence type="ECO:0000256" key="2">
    <source>
        <dbReference type="ARBA" id="ARBA00011738"/>
    </source>
</evidence>
<evidence type="ECO:0000313" key="10">
    <source>
        <dbReference type="Proteomes" id="UP000058636"/>
    </source>
</evidence>
<gene>
    <name evidence="9" type="ORF">XD57_0228</name>
</gene>
<dbReference type="Pfam" id="PF21269">
    <property type="entry name" value="TreT_GT1"/>
    <property type="match status" value="1"/>
</dbReference>
<comment type="caution">
    <text evidence="9">The sequence shown here is derived from an EMBL/GenBank/DDBJ whole genome shotgun (WGS) entry which is preliminary data.</text>
</comment>
<evidence type="ECO:0000313" key="9">
    <source>
        <dbReference type="EMBL" id="KUK23693.1"/>
    </source>
</evidence>
<dbReference type="GO" id="GO:0016757">
    <property type="term" value="F:glycosyltransferase activity"/>
    <property type="evidence" value="ECO:0007669"/>
    <property type="project" value="UniProtKB-KW"/>
</dbReference>
<dbReference type="EMBL" id="LGFG01000009">
    <property type="protein sequence ID" value="KUK23693.1"/>
    <property type="molecule type" value="Genomic_DNA"/>
</dbReference>
<evidence type="ECO:0000256" key="4">
    <source>
        <dbReference type="ARBA" id="ARBA00022676"/>
    </source>
</evidence>
<comment type="similarity">
    <text evidence="1">Belongs to the glycosyltransferase group 1 family. Glycosyltransferase 4 subfamily.</text>
</comment>
<dbReference type="InterPro" id="IPR049438">
    <property type="entry name" value="TreT_GT1"/>
</dbReference>
<feature type="domain" description="Trehalose synthase N-terminal" evidence="8">
    <location>
        <begin position="38"/>
        <end position="178"/>
    </location>
</feature>
<name>A0A117L3G9_9THEM</name>
<evidence type="ECO:0000256" key="5">
    <source>
        <dbReference type="ARBA" id="ARBA00022679"/>
    </source>
</evidence>
<keyword evidence="6" id="KW-0119">Carbohydrate metabolism</keyword>
<protein>
    <submittedName>
        <fullName evidence="9">Glycosyl transferase group 1</fullName>
    </submittedName>
</protein>
<evidence type="ECO:0000259" key="7">
    <source>
        <dbReference type="Pfam" id="PF00534"/>
    </source>
</evidence>
<dbReference type="AlphaFoldDB" id="A0A117L3G9"/>
<evidence type="ECO:0000256" key="3">
    <source>
        <dbReference type="ARBA" id="ARBA00022526"/>
    </source>
</evidence>
<dbReference type="InterPro" id="IPR052078">
    <property type="entry name" value="Trehalose_Metab_GTase"/>
</dbReference>
<accession>A0A117L3G9</accession>